<keyword evidence="1" id="KW-0282">Flagellum</keyword>
<dbReference type="GO" id="GO:0007155">
    <property type="term" value="P:cell adhesion"/>
    <property type="evidence" value="ECO:0007669"/>
    <property type="project" value="InterPro"/>
</dbReference>
<reference evidence="1 2" key="1">
    <citation type="journal article" date="2013" name="Curr. Biol.">
        <title>The Genome of the Foraminiferan Reticulomyxa filosa.</title>
        <authorList>
            <person name="Glockner G."/>
            <person name="Hulsmann N."/>
            <person name="Schleicher M."/>
            <person name="Noegel A.A."/>
            <person name="Eichinger L."/>
            <person name="Gallinger C."/>
            <person name="Pawlowski J."/>
            <person name="Sierra R."/>
            <person name="Euteneuer U."/>
            <person name="Pillet L."/>
            <person name="Moustafa A."/>
            <person name="Platzer M."/>
            <person name="Groth M."/>
            <person name="Szafranski K."/>
            <person name="Schliwa M."/>
        </authorList>
    </citation>
    <scope>NUCLEOTIDE SEQUENCE [LARGE SCALE GENOMIC DNA]</scope>
</reference>
<feature type="non-terminal residue" evidence="1">
    <location>
        <position position="301"/>
    </location>
</feature>
<dbReference type="Gene3D" id="1.20.120.340">
    <property type="entry name" value="Flagellar protein FliS"/>
    <property type="match status" value="1"/>
</dbReference>
<comment type="caution">
    <text evidence="1">The sequence shown here is derived from an EMBL/GenBank/DDBJ whole genome shotgun (WGS) entry which is preliminary data.</text>
</comment>
<dbReference type="CDD" id="cd16098">
    <property type="entry name" value="FliS"/>
    <property type="match status" value="1"/>
</dbReference>
<proteinExistence type="predicted"/>
<dbReference type="PANTHER" id="PTHR30288:SF0">
    <property type="entry name" value="FLAGELLAR HOOK-ASSOCIATED PROTEIN 2"/>
    <property type="match status" value="1"/>
</dbReference>
<keyword evidence="2" id="KW-1185">Reference proteome</keyword>
<feature type="non-terminal residue" evidence="1">
    <location>
        <position position="1"/>
    </location>
</feature>
<keyword evidence="1" id="KW-0969">Cilium</keyword>
<dbReference type="SUPFAM" id="SSF101116">
    <property type="entry name" value="Flagellar export chaperone FliS"/>
    <property type="match status" value="1"/>
</dbReference>
<dbReference type="Pfam" id="PF02561">
    <property type="entry name" value="FliS"/>
    <property type="match status" value="1"/>
</dbReference>
<dbReference type="InterPro" id="IPR040026">
    <property type="entry name" value="FliD"/>
</dbReference>
<keyword evidence="1" id="KW-0966">Cell projection</keyword>
<accession>X6MWZ0</accession>
<dbReference type="InterPro" id="IPR003713">
    <property type="entry name" value="FliS"/>
</dbReference>
<name>X6MWZ0_RETFI</name>
<gene>
    <name evidence="1" type="ORF">RFI_19715</name>
</gene>
<dbReference type="InterPro" id="IPR036584">
    <property type="entry name" value="FliS_sf"/>
</dbReference>
<dbReference type="EMBL" id="ASPP01016305">
    <property type="protein sequence ID" value="ETO17605.1"/>
    <property type="molecule type" value="Genomic_DNA"/>
</dbReference>
<dbReference type="NCBIfam" id="TIGR00208">
    <property type="entry name" value="fliS"/>
    <property type="match status" value="1"/>
</dbReference>
<organism evidence="1 2">
    <name type="scientific">Reticulomyxa filosa</name>
    <dbReference type="NCBI Taxonomy" id="46433"/>
    <lineage>
        <taxon>Eukaryota</taxon>
        <taxon>Sar</taxon>
        <taxon>Rhizaria</taxon>
        <taxon>Retaria</taxon>
        <taxon>Foraminifera</taxon>
        <taxon>Monothalamids</taxon>
        <taxon>Reticulomyxidae</taxon>
        <taxon>Reticulomyxa</taxon>
    </lineage>
</organism>
<dbReference type="AlphaFoldDB" id="X6MWZ0"/>
<evidence type="ECO:0000313" key="1">
    <source>
        <dbReference type="EMBL" id="ETO17605.1"/>
    </source>
</evidence>
<protein>
    <submittedName>
        <fullName evidence="1">Flagellar capping protein</fullName>
    </submittedName>
</protein>
<evidence type="ECO:0000313" key="2">
    <source>
        <dbReference type="Proteomes" id="UP000023152"/>
    </source>
</evidence>
<dbReference type="Proteomes" id="UP000023152">
    <property type="component" value="Unassembled WGS sequence"/>
</dbReference>
<sequence>DGSAGGLATTQSASSAMIKVDGISITSDTNTFTDAVQGLTIKALRQSVSAETAKATVDFDRENVNKQMDAFISAYNNAIDMIDQQSLLPSSALYRDPTVSSIKSQMFDALSTTVADAGKFQTVFDIGLALNKDNRLEKKKVVRSLNDALDTNYADVGRLFTNTGALSETFNKMLETYVGSAGVIKQRQDDANLGTCHYGNKVKHYQKEAVKTRLASADPHQIILMLMEGAVDSMKVAMLTMEQRDFENKAKAMSKACSIIDSLRLSLDMEVGGDLSDNLAALYFYMSRRLMEANVANDQSM</sequence>
<dbReference type="OrthoDB" id="10612414at2759"/>
<dbReference type="PANTHER" id="PTHR30288">
    <property type="entry name" value="FLAGELLAR CAP/ASSEMBLY PROTEIN FLID"/>
    <property type="match status" value="1"/>
</dbReference>